<dbReference type="AlphaFoldDB" id="A0A7C9MNC6"/>
<feature type="transmembrane region" description="Helical" evidence="1">
    <location>
        <begin position="285"/>
        <end position="305"/>
    </location>
</feature>
<feature type="transmembrane region" description="Helical" evidence="1">
    <location>
        <begin position="218"/>
        <end position="240"/>
    </location>
</feature>
<dbReference type="GO" id="GO:0016747">
    <property type="term" value="F:acyltransferase activity, transferring groups other than amino-acyl groups"/>
    <property type="evidence" value="ECO:0007669"/>
    <property type="project" value="InterPro"/>
</dbReference>
<keyword evidence="1" id="KW-0472">Membrane</keyword>
<keyword evidence="3" id="KW-0808">Transferase</keyword>
<comment type="caution">
    <text evidence="3">The sequence shown here is derived from an EMBL/GenBank/DDBJ whole genome shotgun (WGS) entry which is preliminary data.</text>
</comment>
<feature type="transmembrane region" description="Helical" evidence="1">
    <location>
        <begin position="74"/>
        <end position="99"/>
    </location>
</feature>
<gene>
    <name evidence="3" type="ORF">GB992_08150</name>
</gene>
<keyword evidence="3" id="KW-0012">Acyltransferase</keyword>
<name>A0A7C9MNC6_9LACO</name>
<feature type="domain" description="Acyltransferase 3" evidence="2">
    <location>
        <begin position="12"/>
        <end position="303"/>
    </location>
</feature>
<feature type="transmembrane region" description="Helical" evidence="1">
    <location>
        <begin position="38"/>
        <end position="62"/>
    </location>
</feature>
<organism evidence="3 4">
    <name type="scientific">Furfurilactobacillus rossiae</name>
    <dbReference type="NCBI Taxonomy" id="231049"/>
    <lineage>
        <taxon>Bacteria</taxon>
        <taxon>Bacillati</taxon>
        <taxon>Bacillota</taxon>
        <taxon>Bacilli</taxon>
        <taxon>Lactobacillales</taxon>
        <taxon>Lactobacillaceae</taxon>
        <taxon>Furfurilactobacillus</taxon>
    </lineage>
</organism>
<sequence length="372" mass="42410">MSEGIVKKKRVAWVDIARGIAILAVILGHSIFDVKLNYNSYVAHVIFAFHMPIFFIVSGYFYREKTLKTELKGGLCNLILPYLKTAVFAFIAVIVGMIWQHNPVMYSSMSIPQFLLAVLYGFGGGPAHSAGIPSIGATWFLMAMFVAIQVFNWSMRLTNKSNSLLRLALFLTYAVMGIAINQVVFLPWATNSALLVQPFLYGGYLLKKSELAENIKWPVLVISLLLWLYSAHISFLQLSAASMPYYLEQFMGAFGGSMIVFWISQKIEKHSRILTNIFKKYGSQSIVVFCFHAFDLSYVSLIALLDVYVYPVVKNQYLFLIIVYAYRLLIPTVMMLLMPHIKGLRSFYLNRNFPFRFQVKNEKNLIKQGDQK</sequence>
<dbReference type="Proteomes" id="UP000480570">
    <property type="component" value="Unassembled WGS sequence"/>
</dbReference>
<evidence type="ECO:0000256" key="1">
    <source>
        <dbReference type="SAM" id="Phobius"/>
    </source>
</evidence>
<feature type="transmembrane region" description="Helical" evidence="1">
    <location>
        <begin position="12"/>
        <end position="32"/>
    </location>
</feature>
<keyword evidence="1" id="KW-1133">Transmembrane helix</keyword>
<dbReference type="InterPro" id="IPR052734">
    <property type="entry name" value="Nod_factor_acetyltransferase"/>
</dbReference>
<evidence type="ECO:0000313" key="3">
    <source>
        <dbReference type="EMBL" id="MYV05805.1"/>
    </source>
</evidence>
<dbReference type="Pfam" id="PF01757">
    <property type="entry name" value="Acyl_transf_3"/>
    <property type="match status" value="1"/>
</dbReference>
<dbReference type="InterPro" id="IPR002656">
    <property type="entry name" value="Acyl_transf_3_dom"/>
</dbReference>
<dbReference type="EMBL" id="WEZT01000016">
    <property type="protein sequence ID" value="MYV05805.1"/>
    <property type="molecule type" value="Genomic_DNA"/>
</dbReference>
<feature type="transmembrane region" description="Helical" evidence="1">
    <location>
        <begin position="163"/>
        <end position="180"/>
    </location>
</feature>
<dbReference type="PANTHER" id="PTHR37312">
    <property type="entry name" value="MEMBRANE-BOUND ACYLTRANSFERASE YKRP-RELATED"/>
    <property type="match status" value="1"/>
</dbReference>
<protein>
    <submittedName>
        <fullName evidence="3">Acyltransferase family protein</fullName>
    </submittedName>
</protein>
<keyword evidence="1" id="KW-0812">Transmembrane</keyword>
<proteinExistence type="predicted"/>
<evidence type="ECO:0000259" key="2">
    <source>
        <dbReference type="Pfam" id="PF01757"/>
    </source>
</evidence>
<feature type="transmembrane region" description="Helical" evidence="1">
    <location>
        <begin position="246"/>
        <end position="264"/>
    </location>
</feature>
<dbReference type="PANTHER" id="PTHR37312:SF1">
    <property type="entry name" value="MEMBRANE-BOUND ACYLTRANSFERASE YKRP-RELATED"/>
    <property type="match status" value="1"/>
</dbReference>
<feature type="transmembrane region" description="Helical" evidence="1">
    <location>
        <begin position="186"/>
        <end position="206"/>
    </location>
</feature>
<evidence type="ECO:0000313" key="4">
    <source>
        <dbReference type="Proteomes" id="UP000480570"/>
    </source>
</evidence>
<feature type="transmembrane region" description="Helical" evidence="1">
    <location>
        <begin position="317"/>
        <end position="338"/>
    </location>
</feature>
<feature type="transmembrane region" description="Helical" evidence="1">
    <location>
        <begin position="130"/>
        <end position="151"/>
    </location>
</feature>
<accession>A0A7C9MNC6</accession>
<reference evidence="3 4" key="1">
    <citation type="journal article" date="2019" name="Appl. Environ. Microbiol.">
        <title>Genetic determinants of hydroxycinnamic acid metabolism in heterofermentative lactobacilli.</title>
        <authorList>
            <person name="Gaur G."/>
            <person name="Oh J.H."/>
            <person name="Filannino P."/>
            <person name="Gobbetti M."/>
            <person name="van Pijkeren J.P."/>
            <person name="Ganzle M.G."/>
        </authorList>
    </citation>
    <scope>NUCLEOTIDE SEQUENCE [LARGE SCALE GENOMIC DNA]</scope>
    <source>
        <strain evidence="3 4">FUA3583</strain>
    </source>
</reference>